<keyword evidence="4" id="KW-0479">Metal-binding</keyword>
<dbReference type="CDD" id="cd01335">
    <property type="entry name" value="Radical_SAM"/>
    <property type="match status" value="1"/>
</dbReference>
<dbReference type="SUPFAM" id="SSF102114">
    <property type="entry name" value="Radical SAM enzymes"/>
    <property type="match status" value="1"/>
</dbReference>
<reference evidence="8" key="2">
    <citation type="submission" date="2020-01" db="EMBL/GenBank/DDBJ databases">
        <authorList>
            <person name="Campanaro S."/>
        </authorList>
    </citation>
    <scope>NUCLEOTIDE SEQUENCE</scope>
    <source>
        <strain evidence="8">AS06rmzACSIP_7</strain>
    </source>
</reference>
<comment type="caution">
    <text evidence="8">The sequence shown here is derived from an EMBL/GenBank/DDBJ whole genome shotgun (WGS) entry which is preliminary data.</text>
</comment>
<dbReference type="EMBL" id="JAAYEE010000308">
    <property type="protein sequence ID" value="NLW36850.1"/>
    <property type="molecule type" value="Genomic_DNA"/>
</dbReference>
<evidence type="ECO:0000256" key="5">
    <source>
        <dbReference type="ARBA" id="ARBA00023004"/>
    </source>
</evidence>
<evidence type="ECO:0000259" key="7">
    <source>
        <dbReference type="PROSITE" id="PS51918"/>
    </source>
</evidence>
<keyword evidence="6" id="KW-0411">Iron-sulfur</keyword>
<dbReference type="InterPro" id="IPR034457">
    <property type="entry name" value="Organic_radical-activating"/>
</dbReference>
<protein>
    <submittedName>
        <fullName evidence="8">Anaerobic ribonucleoside-triphosphate reductase activating protein</fullName>
    </submittedName>
</protein>
<evidence type="ECO:0000256" key="4">
    <source>
        <dbReference type="ARBA" id="ARBA00022723"/>
    </source>
</evidence>
<organism evidence="8 9">
    <name type="scientific">Syntrophorhabdus aromaticivorans</name>
    <dbReference type="NCBI Taxonomy" id="328301"/>
    <lineage>
        <taxon>Bacteria</taxon>
        <taxon>Pseudomonadati</taxon>
        <taxon>Thermodesulfobacteriota</taxon>
        <taxon>Syntrophorhabdia</taxon>
        <taxon>Syntrophorhabdales</taxon>
        <taxon>Syntrophorhabdaceae</taxon>
        <taxon>Syntrophorhabdus</taxon>
    </lineage>
</organism>
<dbReference type="PANTHER" id="PTHR30352">
    <property type="entry name" value="PYRUVATE FORMATE-LYASE-ACTIVATING ENZYME"/>
    <property type="match status" value="1"/>
</dbReference>
<accession>A0A971M6M9</accession>
<name>A0A971M6M9_9BACT</name>
<dbReference type="NCBIfam" id="TIGR02495">
    <property type="entry name" value="NrdG2"/>
    <property type="match status" value="1"/>
</dbReference>
<gene>
    <name evidence="8" type="ORF">GXY80_15440</name>
</gene>
<comment type="cofactor">
    <cofactor evidence="1">
        <name>[4Fe-4S] cluster</name>
        <dbReference type="ChEBI" id="CHEBI:49883"/>
    </cofactor>
</comment>
<dbReference type="GO" id="GO:0051539">
    <property type="term" value="F:4 iron, 4 sulfur cluster binding"/>
    <property type="evidence" value="ECO:0007669"/>
    <property type="project" value="UniProtKB-KW"/>
</dbReference>
<evidence type="ECO:0000256" key="2">
    <source>
        <dbReference type="ARBA" id="ARBA00022485"/>
    </source>
</evidence>
<dbReference type="GO" id="GO:0046872">
    <property type="term" value="F:metal ion binding"/>
    <property type="evidence" value="ECO:0007669"/>
    <property type="project" value="UniProtKB-KW"/>
</dbReference>
<feature type="domain" description="Radical SAM core" evidence="7">
    <location>
        <begin position="20"/>
        <end position="230"/>
    </location>
</feature>
<evidence type="ECO:0000256" key="3">
    <source>
        <dbReference type="ARBA" id="ARBA00022691"/>
    </source>
</evidence>
<dbReference type="InterPro" id="IPR007197">
    <property type="entry name" value="rSAM"/>
</dbReference>
<dbReference type="InterPro" id="IPR058240">
    <property type="entry name" value="rSAM_sf"/>
</dbReference>
<dbReference type="Pfam" id="PF04055">
    <property type="entry name" value="Radical_SAM"/>
    <property type="match status" value="1"/>
</dbReference>
<dbReference type="AlphaFoldDB" id="A0A971M6M9"/>
<dbReference type="Proteomes" id="UP000777265">
    <property type="component" value="Unassembled WGS sequence"/>
</dbReference>
<evidence type="ECO:0000256" key="1">
    <source>
        <dbReference type="ARBA" id="ARBA00001966"/>
    </source>
</evidence>
<keyword evidence="2" id="KW-0004">4Fe-4S</keyword>
<dbReference type="PANTHER" id="PTHR30352:SF5">
    <property type="entry name" value="PYRUVATE FORMATE-LYASE 1-ACTIVATING ENZYME"/>
    <property type="match status" value="1"/>
</dbReference>
<evidence type="ECO:0000313" key="8">
    <source>
        <dbReference type="EMBL" id="NLW36850.1"/>
    </source>
</evidence>
<dbReference type="SFLD" id="SFLDG01094">
    <property type="entry name" value="Uncharacterised_Radical_SAM_Su"/>
    <property type="match status" value="1"/>
</dbReference>
<sequence>MLSETHKFPIKGFIETSFLDWRGELSSVIFFGGCNFRCPFCHNSDLVLQPDQLEDVYLEYIILVLRKYRQWVNRVVVTGGEPTIHFGLFNTLGYLKREGMKVKLDTNGSSPSVLRGLVGEGLVDYVAMDVKGPVDRYGKWCGIDVDRNKIEESIRFIMESGVDYEFRMTVVPDLHKEADVYEVAEYLRAAGKFYLQEFKPRKCLDPSFLNIKPFSTETFERISRNVNQIRITGSKPGERVIKFRGKKPRAEEGG</sequence>
<keyword evidence="5" id="KW-0408">Iron</keyword>
<proteinExistence type="predicted"/>
<dbReference type="SFLD" id="SFLDS00029">
    <property type="entry name" value="Radical_SAM"/>
    <property type="match status" value="1"/>
</dbReference>
<dbReference type="InterPro" id="IPR012840">
    <property type="entry name" value="NrdG2"/>
</dbReference>
<dbReference type="Gene3D" id="3.20.20.70">
    <property type="entry name" value="Aldolase class I"/>
    <property type="match status" value="1"/>
</dbReference>
<keyword evidence="3" id="KW-0949">S-adenosyl-L-methionine</keyword>
<dbReference type="PROSITE" id="PS51918">
    <property type="entry name" value="RADICAL_SAM"/>
    <property type="match status" value="1"/>
</dbReference>
<evidence type="ECO:0000313" key="9">
    <source>
        <dbReference type="Proteomes" id="UP000777265"/>
    </source>
</evidence>
<reference evidence="8" key="1">
    <citation type="journal article" date="2020" name="Biotechnol. Biofuels">
        <title>New insights from the biogas microbiome by comprehensive genome-resolved metagenomics of nearly 1600 species originating from multiple anaerobic digesters.</title>
        <authorList>
            <person name="Campanaro S."/>
            <person name="Treu L."/>
            <person name="Rodriguez-R L.M."/>
            <person name="Kovalovszki A."/>
            <person name="Ziels R.M."/>
            <person name="Maus I."/>
            <person name="Zhu X."/>
            <person name="Kougias P.G."/>
            <person name="Basile A."/>
            <person name="Luo G."/>
            <person name="Schluter A."/>
            <person name="Konstantinidis K.T."/>
            <person name="Angelidaki I."/>
        </authorList>
    </citation>
    <scope>NUCLEOTIDE SEQUENCE</scope>
    <source>
        <strain evidence="8">AS06rmzACSIP_7</strain>
    </source>
</reference>
<evidence type="ECO:0000256" key="6">
    <source>
        <dbReference type="ARBA" id="ARBA00023014"/>
    </source>
</evidence>
<dbReference type="GO" id="GO:0003824">
    <property type="term" value="F:catalytic activity"/>
    <property type="evidence" value="ECO:0007669"/>
    <property type="project" value="InterPro"/>
</dbReference>
<dbReference type="InterPro" id="IPR013785">
    <property type="entry name" value="Aldolase_TIM"/>
</dbReference>